<dbReference type="InterPro" id="IPR011043">
    <property type="entry name" value="Gal_Oxase/kelch_b-propeller"/>
</dbReference>
<accession>A0AA38RM22</accession>
<evidence type="ECO:0000313" key="4">
    <source>
        <dbReference type="Proteomes" id="UP001174694"/>
    </source>
</evidence>
<feature type="compositionally biased region" description="Low complexity" evidence="1">
    <location>
        <begin position="798"/>
        <end position="809"/>
    </location>
</feature>
<keyword evidence="2" id="KW-0812">Transmembrane</keyword>
<feature type="region of interest" description="Disordered" evidence="1">
    <location>
        <begin position="433"/>
        <end position="457"/>
    </location>
</feature>
<feature type="compositionally biased region" description="Low complexity" evidence="1">
    <location>
        <begin position="936"/>
        <end position="951"/>
    </location>
</feature>
<dbReference type="SUPFAM" id="SSF50965">
    <property type="entry name" value="Galactose oxidase, central domain"/>
    <property type="match status" value="1"/>
</dbReference>
<reference evidence="3" key="1">
    <citation type="submission" date="2022-07" db="EMBL/GenBank/DDBJ databases">
        <title>Fungi with potential for degradation of polypropylene.</title>
        <authorList>
            <person name="Gostincar C."/>
        </authorList>
    </citation>
    <scope>NUCLEOTIDE SEQUENCE</scope>
    <source>
        <strain evidence="3">EXF-13308</strain>
    </source>
</reference>
<protein>
    <submittedName>
        <fullName evidence="3">Galactose oxidase</fullName>
    </submittedName>
</protein>
<feature type="region of interest" description="Disordered" evidence="1">
    <location>
        <begin position="708"/>
        <end position="962"/>
    </location>
</feature>
<sequence length="1060" mass="110289">MVNAAVPGSLLGVVPAAARRAILTLLVVFAAAASATSLPYLPTTVLLSSQDTGDVAYIFSPSGSSVDLLALNVSSTLEASSLSTSTLTSPLPFINESQSTWSFTPSLSSNGSIIVYAGDCSSGSDFAVWSYTPANSSATGGAGSWTKHSATLDDSTDGLSIGPSFLGDSLSFTSVLAPNMSSAIIYSYGGMCPWSNYSASSWQEAATYSNQMVKLTSSQEAYSIEPISSNGPPIAEAGFTFTPLSPSISNRSGTVTQQLNSVLLGGHTQEAFINMSTAAVWSLPEETWSFITISNPDTTNTELTKAKKQVTRSLPTTVDSRSGHTAVLNEDGNALVVFGGWVGDISQAASPQLAVLEIDETLGEWKWSIPTTQPSGSGIYGHGAALLPGNIMMVYGGYSISDSTSKAKRQASSGNSQMFLNITSMSWSSDYANPSSTSASGGGSRSGGSSTTSSSSSRQIGLGVGLSLGLAGLGALLFLAYWLLRRHRRQRAARDETVRALAQDATHFLHGGAGDDDEMAERDGGMGAGGWGRAPWYTGGHDPYLRGQQHQQQQHSLGYESLRGSRSVPSLYSADPALGGYLPPPLGVLRKPAPKTARGLYQPTSVVSPYESRMGQGASSGGIHPIYEDDEEDITAAYAAGGAAGAEADNDAASDPFATPTGTRSAYFPPPPSRPSSRTPSPEAKQRPPSQDHEVREWISDLDIVSTRIQQQPHHGGGAGRHSRSSQTRSPGPSAAVAAEDEGRTDSTLSESNRSVLSFIQGAAAGAAGAASRSGSVRSHRPSNSFGNSSQAEAARLGSSSGNSSNSGNTYTTAKSIPALQAEGPGLLMGGRPRYDPETAGADGAAEDDDLVAPGSPSKTKPPPRRNWIGSLKRVFSSAGAGGADGSSSESPSSSRTGSPTRGGAAGGGSSDYEPRLAHLGSALLQRRRQGREAWEAGAGESSSGQAAGSEGAEEDEDWDIERAVEQRLVQVMFTVPKERLRVVNAEVERDEEAASGAVGDPEKEWSEDRPQPESAETAGASSEEPRTPTLARAEAVKLGRPRSRVQMMVDELEGRGRSE</sequence>
<dbReference type="InterPro" id="IPR015915">
    <property type="entry name" value="Kelch-typ_b-propeller"/>
</dbReference>
<feature type="compositionally biased region" description="Low complexity" evidence="1">
    <location>
        <begin position="762"/>
        <end position="777"/>
    </location>
</feature>
<gene>
    <name evidence="3" type="ORF">NKR23_g9838</name>
</gene>
<evidence type="ECO:0000313" key="3">
    <source>
        <dbReference type="EMBL" id="KAJ9136496.1"/>
    </source>
</evidence>
<feature type="compositionally biased region" description="Low complexity" evidence="1">
    <location>
        <begin position="1014"/>
        <end position="1023"/>
    </location>
</feature>
<feature type="compositionally biased region" description="Low complexity" evidence="1">
    <location>
        <begin position="447"/>
        <end position="457"/>
    </location>
</feature>
<dbReference type="EMBL" id="JANBVO010000040">
    <property type="protein sequence ID" value="KAJ9136496.1"/>
    <property type="molecule type" value="Genomic_DNA"/>
</dbReference>
<feature type="compositionally biased region" description="Polar residues" evidence="1">
    <location>
        <begin position="782"/>
        <end position="792"/>
    </location>
</feature>
<dbReference type="Proteomes" id="UP001174694">
    <property type="component" value="Unassembled WGS sequence"/>
</dbReference>
<feature type="transmembrane region" description="Helical" evidence="2">
    <location>
        <begin position="460"/>
        <end position="484"/>
    </location>
</feature>
<keyword evidence="4" id="KW-1185">Reference proteome</keyword>
<proteinExistence type="predicted"/>
<dbReference type="Gene3D" id="2.120.10.80">
    <property type="entry name" value="Kelch-type beta propeller"/>
    <property type="match status" value="1"/>
</dbReference>
<name>A0AA38RM22_9PEZI</name>
<feature type="region of interest" description="Disordered" evidence="1">
    <location>
        <begin position="988"/>
        <end position="1043"/>
    </location>
</feature>
<feature type="compositionally biased region" description="Polar residues" evidence="1">
    <location>
        <begin position="746"/>
        <end position="758"/>
    </location>
</feature>
<dbReference type="AlphaFoldDB" id="A0AA38RM22"/>
<feature type="compositionally biased region" description="Basic and acidic residues" evidence="1">
    <location>
        <begin position="1001"/>
        <end position="1012"/>
    </location>
</feature>
<feature type="compositionally biased region" description="Low complexity" evidence="1">
    <location>
        <begin position="886"/>
        <end position="903"/>
    </location>
</feature>
<feature type="region of interest" description="Disordered" evidence="1">
    <location>
        <begin position="647"/>
        <end position="695"/>
    </location>
</feature>
<feature type="compositionally biased region" description="Basic and acidic residues" evidence="1">
    <location>
        <begin position="684"/>
        <end position="695"/>
    </location>
</feature>
<evidence type="ECO:0000256" key="2">
    <source>
        <dbReference type="SAM" id="Phobius"/>
    </source>
</evidence>
<keyword evidence="2" id="KW-0472">Membrane</keyword>
<evidence type="ECO:0000256" key="1">
    <source>
        <dbReference type="SAM" id="MobiDB-lite"/>
    </source>
</evidence>
<keyword evidence="2" id="KW-1133">Transmembrane helix</keyword>
<organism evidence="3 4">
    <name type="scientific">Pleurostoma richardsiae</name>
    <dbReference type="NCBI Taxonomy" id="41990"/>
    <lineage>
        <taxon>Eukaryota</taxon>
        <taxon>Fungi</taxon>
        <taxon>Dikarya</taxon>
        <taxon>Ascomycota</taxon>
        <taxon>Pezizomycotina</taxon>
        <taxon>Sordariomycetes</taxon>
        <taxon>Sordariomycetidae</taxon>
        <taxon>Calosphaeriales</taxon>
        <taxon>Pleurostomataceae</taxon>
        <taxon>Pleurostoma</taxon>
    </lineage>
</organism>
<comment type="caution">
    <text evidence="3">The sequence shown here is derived from an EMBL/GenBank/DDBJ whole genome shotgun (WGS) entry which is preliminary data.</text>
</comment>